<dbReference type="VEuPathDB" id="FungiDB:MCYG_05268"/>
<keyword evidence="4" id="KW-1185">Reference proteome</keyword>
<dbReference type="GeneID" id="9228525"/>
<dbReference type="RefSeq" id="XP_002845399.1">
    <property type="nucleotide sequence ID" value="XM_002845353.1"/>
</dbReference>
<dbReference type="EMBL" id="DS995705">
    <property type="protein sequence ID" value="EEQ32449.1"/>
    <property type="molecule type" value="Genomic_DNA"/>
</dbReference>
<dbReference type="PANTHER" id="PTHR37848">
    <property type="entry name" value="EXPRESSED PROTEIN"/>
    <property type="match status" value="1"/>
</dbReference>
<dbReference type="AlphaFoldDB" id="C5FRE6"/>
<dbReference type="HOGENOM" id="CLU_042303_0_1_1"/>
<dbReference type="OMA" id="IHGTHTE"/>
<evidence type="ECO:0000313" key="4">
    <source>
        <dbReference type="Proteomes" id="UP000002035"/>
    </source>
</evidence>
<keyword evidence="2" id="KW-0472">Membrane</keyword>
<organism evidence="3 4">
    <name type="scientific">Arthroderma otae (strain ATCC MYA-4605 / CBS 113480)</name>
    <name type="common">Microsporum canis</name>
    <dbReference type="NCBI Taxonomy" id="554155"/>
    <lineage>
        <taxon>Eukaryota</taxon>
        <taxon>Fungi</taxon>
        <taxon>Dikarya</taxon>
        <taxon>Ascomycota</taxon>
        <taxon>Pezizomycotina</taxon>
        <taxon>Eurotiomycetes</taxon>
        <taxon>Eurotiomycetidae</taxon>
        <taxon>Onygenales</taxon>
        <taxon>Arthrodermataceae</taxon>
        <taxon>Microsporum</taxon>
    </lineage>
</organism>
<keyword evidence="2" id="KW-0812">Transmembrane</keyword>
<reference evidence="4" key="1">
    <citation type="journal article" date="2012" name="MBio">
        <title>Comparative genome analysis of Trichophyton rubrum and related dermatophytes reveals candidate genes involved in infection.</title>
        <authorList>
            <person name="Martinez D.A."/>
            <person name="Oliver B.G."/>
            <person name="Graeser Y."/>
            <person name="Goldberg J.M."/>
            <person name="Li W."/>
            <person name="Martinez-Rossi N.M."/>
            <person name="Monod M."/>
            <person name="Shelest E."/>
            <person name="Barton R.C."/>
            <person name="Birch E."/>
            <person name="Brakhage A.A."/>
            <person name="Chen Z."/>
            <person name="Gurr S.J."/>
            <person name="Heiman D."/>
            <person name="Heitman J."/>
            <person name="Kosti I."/>
            <person name="Rossi A."/>
            <person name="Saif S."/>
            <person name="Samalova M."/>
            <person name="Saunders C.W."/>
            <person name="Shea T."/>
            <person name="Summerbell R.C."/>
            <person name="Xu J."/>
            <person name="Young S."/>
            <person name="Zeng Q."/>
            <person name="Birren B.W."/>
            <person name="Cuomo C.A."/>
            <person name="White T.C."/>
        </authorList>
    </citation>
    <scope>NUCLEOTIDE SEQUENCE [LARGE SCALE GENOMIC DNA]</scope>
    <source>
        <strain evidence="4">ATCC MYA-4605 / CBS 113480</strain>
    </source>
</reference>
<accession>C5FRE6</accession>
<feature type="region of interest" description="Disordered" evidence="1">
    <location>
        <begin position="183"/>
        <end position="210"/>
    </location>
</feature>
<feature type="compositionally biased region" description="Basic and acidic residues" evidence="1">
    <location>
        <begin position="382"/>
        <end position="394"/>
    </location>
</feature>
<evidence type="ECO:0000256" key="1">
    <source>
        <dbReference type="SAM" id="MobiDB-lite"/>
    </source>
</evidence>
<name>C5FRE6_ARTOC</name>
<feature type="compositionally biased region" description="Basic residues" evidence="1">
    <location>
        <begin position="188"/>
        <end position="198"/>
    </location>
</feature>
<dbReference type="eggNOG" id="ENOG502S4VJ">
    <property type="taxonomic scope" value="Eukaryota"/>
</dbReference>
<dbReference type="OrthoDB" id="203796at2759"/>
<feature type="compositionally biased region" description="Polar residues" evidence="1">
    <location>
        <begin position="47"/>
        <end position="56"/>
    </location>
</feature>
<evidence type="ECO:0000313" key="3">
    <source>
        <dbReference type="EMBL" id="EEQ32449.1"/>
    </source>
</evidence>
<dbReference type="PANTHER" id="PTHR37848:SF1">
    <property type="entry name" value="SUN DOMAIN-CONTAINING PROTEIN"/>
    <property type="match status" value="1"/>
</dbReference>
<proteinExistence type="predicted"/>
<gene>
    <name evidence="3" type="ORF">MCYG_05268</name>
</gene>
<protein>
    <submittedName>
        <fullName evidence="3">Uncharacterized protein</fullName>
    </submittedName>
</protein>
<dbReference type="Proteomes" id="UP000002035">
    <property type="component" value="Unassembled WGS sequence"/>
</dbReference>
<evidence type="ECO:0000256" key="2">
    <source>
        <dbReference type="SAM" id="Phobius"/>
    </source>
</evidence>
<feature type="region of interest" description="Disordered" evidence="1">
    <location>
        <begin position="374"/>
        <end position="397"/>
    </location>
</feature>
<feature type="region of interest" description="Disordered" evidence="1">
    <location>
        <begin position="1"/>
        <end position="63"/>
    </location>
</feature>
<feature type="transmembrane region" description="Helical" evidence="2">
    <location>
        <begin position="292"/>
        <end position="313"/>
    </location>
</feature>
<sequence length="431" mass="48857">MGFSIAGGQRSLASKRSAISLHDQQPVEPYTDEPNDDPPAYTDEIPGSSNQIQSTLPDLPPVQSYINPYPDIQDSRLVDTFSRRESYLVTLCPDLTTSPETLYETIYRQAKVAPTVLISVKGTHTVKQRDGRNKESSSTVTDFDFQIETRGTILSMDSYWAERDPPFDHYRRLNVVRDGDRKSAYRGGRFKSKASKKYKPSESDPEQATSERIDDVLREWCLRYCEDKSGVKSFTLHNKVEGLNMDIIKAEITSIIRATKYCGSIHVNQVTTHTALTVYSPHWINKLRTNRFVWWVVVILQLWIIAWPIIILLEKRYEPVTAEYIVSEGGVHVSPFRGELSWTEMFAPAISAAAISRRKDGEMVTMGDVRRIRESPVNGGSRLDESPAERDRRARLNSGNGTFMDSLVGLARGISDLRNEYDHTRGWGANE</sequence>
<keyword evidence="2" id="KW-1133">Transmembrane helix</keyword>